<feature type="non-terminal residue" evidence="10">
    <location>
        <position position="1327"/>
    </location>
</feature>
<dbReference type="Proteomes" id="UP000192247">
    <property type="component" value="Unassembled WGS sequence"/>
</dbReference>
<feature type="domain" description="AAA+ ATPase" evidence="9">
    <location>
        <begin position="626"/>
        <end position="862"/>
    </location>
</feature>
<dbReference type="Gene3D" id="3.40.50.300">
    <property type="entry name" value="P-loop containing nucleotide triphosphate hydrolases"/>
    <property type="match status" value="3"/>
</dbReference>
<dbReference type="GO" id="GO:0005730">
    <property type="term" value="C:nucleolus"/>
    <property type="evidence" value="ECO:0007669"/>
    <property type="project" value="UniProtKB-SubCell"/>
</dbReference>
<evidence type="ECO:0000256" key="8">
    <source>
        <dbReference type="ARBA" id="ARBA00023242"/>
    </source>
</evidence>
<evidence type="ECO:0000256" key="6">
    <source>
        <dbReference type="ARBA" id="ARBA00022840"/>
    </source>
</evidence>
<dbReference type="Pfam" id="PF17867">
    <property type="entry name" value="AAA_lid_7"/>
    <property type="match status" value="2"/>
</dbReference>
<dbReference type="InterPro" id="IPR025662">
    <property type="entry name" value="Sigma_54_int_dom_ATP-bd_1"/>
</dbReference>
<comment type="caution">
    <text evidence="10">The sequence shown here is derived from an EMBL/GenBank/DDBJ whole genome shotgun (WGS) entry which is preliminary data.</text>
</comment>
<evidence type="ECO:0000313" key="11">
    <source>
        <dbReference type="Proteomes" id="UP000192247"/>
    </source>
</evidence>
<name>A0A1V9XWX0_9ACAR</name>
<dbReference type="PANTHER" id="PTHR48103">
    <property type="entry name" value="MIDASIN-RELATED"/>
    <property type="match status" value="1"/>
</dbReference>
<keyword evidence="8" id="KW-0539">Nucleus</keyword>
<dbReference type="InterPro" id="IPR040848">
    <property type="entry name" value="AAA_lid_7"/>
</dbReference>
<dbReference type="STRING" id="418985.A0A1V9XWX0"/>
<keyword evidence="5" id="KW-0547">Nucleotide-binding</keyword>
<dbReference type="Pfam" id="PF07728">
    <property type="entry name" value="AAA_5"/>
    <property type="match status" value="4"/>
</dbReference>
<dbReference type="EMBL" id="MNPL01002799">
    <property type="protein sequence ID" value="OQR77969.1"/>
    <property type="molecule type" value="Genomic_DNA"/>
</dbReference>
<dbReference type="GO" id="GO:0000027">
    <property type="term" value="P:ribosomal large subunit assembly"/>
    <property type="evidence" value="ECO:0007669"/>
    <property type="project" value="TreeGrafter"/>
</dbReference>
<keyword evidence="7" id="KW-0143">Chaperone</keyword>
<dbReference type="OrthoDB" id="422220at2759"/>
<dbReference type="Pfam" id="PF17865">
    <property type="entry name" value="AAA_lid_5"/>
    <property type="match status" value="1"/>
</dbReference>
<accession>A0A1V9XWX0</accession>
<comment type="similarity">
    <text evidence="3">Belongs to the midasin family.</text>
</comment>
<dbReference type="SUPFAM" id="SSF52540">
    <property type="entry name" value="P-loop containing nucleoside triphosphate hydrolases"/>
    <property type="match status" value="3"/>
</dbReference>
<dbReference type="GO" id="GO:0030687">
    <property type="term" value="C:preribosome, large subunit precursor"/>
    <property type="evidence" value="ECO:0007669"/>
    <property type="project" value="TreeGrafter"/>
</dbReference>
<evidence type="ECO:0000256" key="7">
    <source>
        <dbReference type="ARBA" id="ARBA00023186"/>
    </source>
</evidence>
<gene>
    <name evidence="10" type="ORF">BIW11_06719</name>
</gene>
<evidence type="ECO:0000313" key="10">
    <source>
        <dbReference type="EMBL" id="OQR77969.1"/>
    </source>
</evidence>
<dbReference type="GO" id="GO:0000055">
    <property type="term" value="P:ribosomal large subunit export from nucleus"/>
    <property type="evidence" value="ECO:0007669"/>
    <property type="project" value="TreeGrafter"/>
</dbReference>
<keyword evidence="6" id="KW-0067">ATP-binding</keyword>
<dbReference type="GO" id="GO:0005524">
    <property type="term" value="F:ATP binding"/>
    <property type="evidence" value="ECO:0007669"/>
    <property type="project" value="UniProtKB-KW"/>
</dbReference>
<evidence type="ECO:0000256" key="5">
    <source>
        <dbReference type="ARBA" id="ARBA00022741"/>
    </source>
</evidence>
<keyword evidence="11" id="KW-1185">Reference proteome</keyword>
<protein>
    <recommendedName>
        <fullName evidence="4">Midasin</fullName>
    </recommendedName>
</protein>
<dbReference type="PROSITE" id="PS00675">
    <property type="entry name" value="SIGMA54_INTERACT_1"/>
    <property type="match status" value="1"/>
</dbReference>
<evidence type="ECO:0000256" key="1">
    <source>
        <dbReference type="ARBA" id="ARBA00004604"/>
    </source>
</evidence>
<feature type="domain" description="AAA+ ATPase" evidence="9">
    <location>
        <begin position="299"/>
        <end position="447"/>
    </location>
</feature>
<sequence>MMSDALAPRLEILNDLCRPCRVAVETRCSKNNTTVVESLSAQLLVGGHTKHIQEVFPDLLIDLLNRCERQNTTTTEQLGCALARLIGGSRNSRQIASWAEEYFTAEGAGSLLERFSATNAEQPPTKKCRKALSDASEVDVLRAAHFFLCTDPDLYGSLWDWSCLMQILLTSSNGSPSGDNIVLQWIACNCVAVLCRLSPSDLDSLVRKYVKNDDAIVDLRQQEFHASIEIITRVSLERVPSLGDARCFTVDVEGITLLKNRRLNSRQTQHTRGRDVSSQMVRTPSMRLGLRETASAVLSARPVLITGSVGVGKTLLVEEMARLTGNTLVKVQLGNHADSKTLVGSYCCTDIPGKFRWQPGLVSQAVTRGQWLLLEDLDFAPVDIVTLLMPLLQERKLPGAGLRRGGVKAAGGFRLFATMRLLGEEHHHGEGHSELMGSCQAIEGLLTKIHLSSPSDSDLEQILGDRTPVLQPFLSKIIHLYRQVQARLREESHCKRIISPRDLVKLAERLSENFRLECTNPETLFLDAVDCLVEFVDSPELKLTVAQTCVGPVFNMGPNEVEHVVQQRKPTVMLEENTVTVGRCSVKKRPLASAMEKLQLSVATDQFAPTRVSLNVLERITRCVTRKEPVLLVGETGTGKTTVVQHLARHTNNHLVVININQQTDLVDLVGGFKPVSSTYTVLSFINQLRELLGVRKKLLEGNRQFFETLMITYERRALGKACAAIADTCQKMVDAVGAGIIQIGGNWANKLKDLGTRAHAVKAQLISDQSGNERMSFAFIEGSLVEAMRKGHWVLLDEINLAETEMLECLATILEHGQLVLQENGEIDPIQCHPNFRIFACMNPATDIGKKDLPVGIRNRFTELYFEEIIQSSDLQLVAHSYLGGASPTVVGRCVDLYLRLRKLGQTKLADGTGHRPHYSLRTLCRAMRFAGRMIQDGQQADRSIYEGFCLSFLTQMDPASHKLVQEEITRTILGHKAGGLLGEQLKRPSSGVFAQFEGYWVSCGEGEVQKPEDYILTDTVRKNLKDLARAVSANQHPVLLQGETSVGKTSMITYLAKCTGNICVRVNNHEHTDITEYVGQYTADENGALVFKEGILVEAMRKGYWIILDELNLACSEILEALNRVLDDNRKLFIPESQTEVTAHPKFMLFATQNPPGTYAGRKMLSRAFRNRFVELHFNELPSSELVTILSKRCAVSPKHAMKMVNVMAELQLERKGSGIFAGKQGFITLRDLFRWAERHRRVERSGYYDWDQLLAEEGYMLLAGRVRRASEEQIIRQTLKKIFKRDVDTDALWTSSDTTRTVREMLDKWDAETNACDKEAFAHL</sequence>
<organism evidence="10 11">
    <name type="scientific">Tropilaelaps mercedesae</name>
    <dbReference type="NCBI Taxonomy" id="418985"/>
    <lineage>
        <taxon>Eukaryota</taxon>
        <taxon>Metazoa</taxon>
        <taxon>Ecdysozoa</taxon>
        <taxon>Arthropoda</taxon>
        <taxon>Chelicerata</taxon>
        <taxon>Arachnida</taxon>
        <taxon>Acari</taxon>
        <taxon>Parasitiformes</taxon>
        <taxon>Mesostigmata</taxon>
        <taxon>Gamasina</taxon>
        <taxon>Dermanyssoidea</taxon>
        <taxon>Laelapidae</taxon>
        <taxon>Tropilaelaps</taxon>
    </lineage>
</organism>
<dbReference type="PANTHER" id="PTHR48103:SF2">
    <property type="entry name" value="MIDASIN"/>
    <property type="match status" value="1"/>
</dbReference>
<dbReference type="GO" id="GO:0016887">
    <property type="term" value="F:ATP hydrolysis activity"/>
    <property type="evidence" value="ECO:0007669"/>
    <property type="project" value="InterPro"/>
</dbReference>
<proteinExistence type="inferred from homology"/>
<dbReference type="InParanoid" id="A0A1V9XWX0"/>
<dbReference type="FunFam" id="3.40.50.300:FF:000582">
    <property type="entry name" value="Midasin"/>
    <property type="match status" value="1"/>
</dbReference>
<reference evidence="10 11" key="1">
    <citation type="journal article" date="2017" name="Gigascience">
        <title>Draft genome of the honey bee ectoparasitic mite, Tropilaelaps mercedesae, is shaped by the parasitic life history.</title>
        <authorList>
            <person name="Dong X."/>
            <person name="Armstrong S.D."/>
            <person name="Xia D."/>
            <person name="Makepeace B.L."/>
            <person name="Darby A.C."/>
            <person name="Kadowaki T."/>
        </authorList>
    </citation>
    <scope>NUCLEOTIDE SEQUENCE [LARGE SCALE GENOMIC DNA]</scope>
    <source>
        <strain evidence="10">Wuxi-XJTLU</strain>
    </source>
</reference>
<feature type="domain" description="AAA+ ATPase" evidence="9">
    <location>
        <begin position="1036"/>
        <end position="1181"/>
    </location>
</feature>
<dbReference type="InterPro" id="IPR041190">
    <property type="entry name" value="Midasin_AAA_lid_5"/>
</dbReference>
<dbReference type="SMART" id="SM00382">
    <property type="entry name" value="AAA"/>
    <property type="match status" value="3"/>
</dbReference>
<dbReference type="GO" id="GO:0005654">
    <property type="term" value="C:nucleoplasm"/>
    <property type="evidence" value="ECO:0007669"/>
    <property type="project" value="UniProtKB-SubCell"/>
</dbReference>
<evidence type="ECO:0000259" key="9">
    <source>
        <dbReference type="SMART" id="SM00382"/>
    </source>
</evidence>
<dbReference type="InterPro" id="IPR011704">
    <property type="entry name" value="ATPase_dyneun-rel_AAA"/>
</dbReference>
<dbReference type="InterPro" id="IPR003593">
    <property type="entry name" value="AAA+_ATPase"/>
</dbReference>
<dbReference type="FunFam" id="3.40.50.300:FF:000142">
    <property type="entry name" value="Midasin"/>
    <property type="match status" value="1"/>
</dbReference>
<comment type="subcellular location">
    <subcellularLocation>
        <location evidence="1">Nucleus</location>
        <location evidence="1">Nucleolus</location>
    </subcellularLocation>
    <subcellularLocation>
        <location evidence="2">Nucleus</location>
        <location evidence="2">Nucleoplasm</location>
    </subcellularLocation>
</comment>
<evidence type="ECO:0000256" key="4">
    <source>
        <dbReference type="ARBA" id="ARBA00017143"/>
    </source>
</evidence>
<dbReference type="InterPro" id="IPR027417">
    <property type="entry name" value="P-loop_NTPase"/>
</dbReference>
<evidence type="ECO:0000256" key="3">
    <source>
        <dbReference type="ARBA" id="ARBA00007188"/>
    </source>
</evidence>
<evidence type="ECO:0000256" key="2">
    <source>
        <dbReference type="ARBA" id="ARBA00004642"/>
    </source>
</evidence>